<evidence type="ECO:0000256" key="1">
    <source>
        <dbReference type="SAM" id="MobiDB-lite"/>
    </source>
</evidence>
<protein>
    <submittedName>
        <fullName evidence="2">Uncharacterized protein</fullName>
    </submittedName>
</protein>
<evidence type="ECO:0000313" key="2">
    <source>
        <dbReference type="EMBL" id="KAF7826383.1"/>
    </source>
</evidence>
<accession>A0A834WMJ7</accession>
<sequence length="44" mass="5275">MLLKTWEAYPGREAMRGRRKRDKKSKNKLEQGVEREHSSDENKT</sequence>
<dbReference type="EMBL" id="JAAIUW010000006">
    <property type="protein sequence ID" value="KAF7826383.1"/>
    <property type="molecule type" value="Genomic_DNA"/>
</dbReference>
<feature type="compositionally biased region" description="Basic and acidic residues" evidence="1">
    <location>
        <begin position="27"/>
        <end position="44"/>
    </location>
</feature>
<comment type="caution">
    <text evidence="2">The sequence shown here is derived from an EMBL/GenBank/DDBJ whole genome shotgun (WGS) entry which is preliminary data.</text>
</comment>
<organism evidence="2 3">
    <name type="scientific">Senna tora</name>
    <dbReference type="NCBI Taxonomy" id="362788"/>
    <lineage>
        <taxon>Eukaryota</taxon>
        <taxon>Viridiplantae</taxon>
        <taxon>Streptophyta</taxon>
        <taxon>Embryophyta</taxon>
        <taxon>Tracheophyta</taxon>
        <taxon>Spermatophyta</taxon>
        <taxon>Magnoliopsida</taxon>
        <taxon>eudicotyledons</taxon>
        <taxon>Gunneridae</taxon>
        <taxon>Pentapetalae</taxon>
        <taxon>rosids</taxon>
        <taxon>fabids</taxon>
        <taxon>Fabales</taxon>
        <taxon>Fabaceae</taxon>
        <taxon>Caesalpinioideae</taxon>
        <taxon>Cassia clade</taxon>
        <taxon>Senna</taxon>
    </lineage>
</organism>
<evidence type="ECO:0000313" key="3">
    <source>
        <dbReference type="Proteomes" id="UP000634136"/>
    </source>
</evidence>
<feature type="region of interest" description="Disordered" evidence="1">
    <location>
        <begin position="1"/>
        <end position="44"/>
    </location>
</feature>
<name>A0A834WMJ7_9FABA</name>
<dbReference type="AlphaFoldDB" id="A0A834WMJ7"/>
<reference evidence="2" key="1">
    <citation type="submission" date="2020-09" db="EMBL/GenBank/DDBJ databases">
        <title>Genome-Enabled Discovery of Anthraquinone Biosynthesis in Senna tora.</title>
        <authorList>
            <person name="Kang S.-H."/>
            <person name="Pandey R.P."/>
            <person name="Lee C.-M."/>
            <person name="Sim J.-S."/>
            <person name="Jeong J.-T."/>
            <person name="Choi B.-S."/>
            <person name="Jung M."/>
            <person name="Ginzburg D."/>
            <person name="Zhao K."/>
            <person name="Won S.Y."/>
            <person name="Oh T.-J."/>
            <person name="Yu Y."/>
            <person name="Kim N.-H."/>
            <person name="Lee O.R."/>
            <person name="Lee T.-H."/>
            <person name="Bashyal P."/>
            <person name="Kim T.-S."/>
            <person name="Lee W.-H."/>
            <person name="Kawkins C."/>
            <person name="Kim C.-K."/>
            <person name="Kim J.S."/>
            <person name="Ahn B.O."/>
            <person name="Rhee S.Y."/>
            <person name="Sohng J.K."/>
        </authorList>
    </citation>
    <scope>NUCLEOTIDE SEQUENCE</scope>
    <source>
        <tissue evidence="2">Leaf</tissue>
    </source>
</reference>
<dbReference type="Proteomes" id="UP000634136">
    <property type="component" value="Unassembled WGS sequence"/>
</dbReference>
<keyword evidence="3" id="KW-1185">Reference proteome</keyword>
<gene>
    <name evidence="2" type="ORF">G2W53_017547</name>
</gene>
<proteinExistence type="predicted"/>
<feature type="compositionally biased region" description="Basic residues" evidence="1">
    <location>
        <begin position="17"/>
        <end position="26"/>
    </location>
</feature>